<dbReference type="Proteomes" id="UP000623467">
    <property type="component" value="Unassembled WGS sequence"/>
</dbReference>
<accession>A0A8H7DD30</accession>
<organism evidence="2 3">
    <name type="scientific">Mycena sanguinolenta</name>
    <dbReference type="NCBI Taxonomy" id="230812"/>
    <lineage>
        <taxon>Eukaryota</taxon>
        <taxon>Fungi</taxon>
        <taxon>Dikarya</taxon>
        <taxon>Basidiomycota</taxon>
        <taxon>Agaricomycotina</taxon>
        <taxon>Agaricomycetes</taxon>
        <taxon>Agaricomycetidae</taxon>
        <taxon>Agaricales</taxon>
        <taxon>Marasmiineae</taxon>
        <taxon>Mycenaceae</taxon>
        <taxon>Mycena</taxon>
    </lineage>
</organism>
<reference evidence="2" key="1">
    <citation type="submission" date="2020-05" db="EMBL/GenBank/DDBJ databases">
        <title>Mycena genomes resolve the evolution of fungal bioluminescence.</title>
        <authorList>
            <person name="Tsai I.J."/>
        </authorList>
    </citation>
    <scope>NUCLEOTIDE SEQUENCE</scope>
    <source>
        <strain evidence="2">160909Yilan</strain>
    </source>
</reference>
<protein>
    <submittedName>
        <fullName evidence="2">Uncharacterized protein</fullName>
    </submittedName>
</protein>
<dbReference type="EMBL" id="JACAZH010000005">
    <property type="protein sequence ID" value="KAF7367678.1"/>
    <property type="molecule type" value="Genomic_DNA"/>
</dbReference>
<dbReference type="AlphaFoldDB" id="A0A8H7DD30"/>
<evidence type="ECO:0000256" key="1">
    <source>
        <dbReference type="SAM" id="MobiDB-lite"/>
    </source>
</evidence>
<feature type="region of interest" description="Disordered" evidence="1">
    <location>
        <begin position="83"/>
        <end position="111"/>
    </location>
</feature>
<sequence length="111" mass="12617">MKKHKISYIECLFSAIQKLPDGHLYDQEFFQKRLDAAVHLAECRKALKYALIACDENPEQLLKLPKVVNDAINTHLYKVGEKMERLPSSSLPDAAPTPSNDDDNETDSFQI</sequence>
<name>A0A8H7DD30_9AGAR</name>
<proteinExistence type="predicted"/>
<comment type="caution">
    <text evidence="2">The sequence shown here is derived from an EMBL/GenBank/DDBJ whole genome shotgun (WGS) entry which is preliminary data.</text>
</comment>
<feature type="compositionally biased region" description="Acidic residues" evidence="1">
    <location>
        <begin position="100"/>
        <end position="111"/>
    </location>
</feature>
<gene>
    <name evidence="2" type="ORF">MSAN_00831500</name>
</gene>
<evidence type="ECO:0000313" key="3">
    <source>
        <dbReference type="Proteomes" id="UP000623467"/>
    </source>
</evidence>
<keyword evidence="3" id="KW-1185">Reference proteome</keyword>
<evidence type="ECO:0000313" key="2">
    <source>
        <dbReference type="EMBL" id="KAF7367678.1"/>
    </source>
</evidence>